<protein>
    <submittedName>
        <fullName evidence="2">Uncharacterized protein</fullName>
    </submittedName>
</protein>
<dbReference type="EMBL" id="CAJEWN010000020">
    <property type="protein sequence ID" value="CAD2137525.1"/>
    <property type="molecule type" value="Genomic_DNA"/>
</dbReference>
<evidence type="ECO:0000313" key="3">
    <source>
        <dbReference type="Proteomes" id="UP000580250"/>
    </source>
</evidence>
<evidence type="ECO:0000313" key="2">
    <source>
        <dbReference type="EMBL" id="CAD2137525.1"/>
    </source>
</evidence>
<feature type="chain" id="PRO_5028263141" evidence="1">
    <location>
        <begin position="22"/>
        <end position="136"/>
    </location>
</feature>
<keyword evidence="1" id="KW-0732">Signal</keyword>
<organism evidence="2 3">
    <name type="scientific">Meloidogyne enterolobii</name>
    <name type="common">Root-knot nematode worm</name>
    <name type="synonym">Meloidogyne mayaguensis</name>
    <dbReference type="NCBI Taxonomy" id="390850"/>
    <lineage>
        <taxon>Eukaryota</taxon>
        <taxon>Metazoa</taxon>
        <taxon>Ecdysozoa</taxon>
        <taxon>Nematoda</taxon>
        <taxon>Chromadorea</taxon>
        <taxon>Rhabditida</taxon>
        <taxon>Tylenchina</taxon>
        <taxon>Tylenchomorpha</taxon>
        <taxon>Tylenchoidea</taxon>
        <taxon>Meloidogynidae</taxon>
        <taxon>Meloidogyninae</taxon>
        <taxon>Meloidogyne</taxon>
    </lineage>
</organism>
<feature type="signal peptide" evidence="1">
    <location>
        <begin position="1"/>
        <end position="21"/>
    </location>
</feature>
<evidence type="ECO:0000256" key="1">
    <source>
        <dbReference type="SAM" id="SignalP"/>
    </source>
</evidence>
<comment type="caution">
    <text evidence="2">The sequence shown here is derived from an EMBL/GenBank/DDBJ whole genome shotgun (WGS) entry which is preliminary data.</text>
</comment>
<dbReference type="Proteomes" id="UP000580250">
    <property type="component" value="Unassembled WGS sequence"/>
</dbReference>
<accession>A0A6V7U043</accession>
<reference evidence="2 3" key="1">
    <citation type="submission" date="2020-08" db="EMBL/GenBank/DDBJ databases">
        <authorList>
            <person name="Koutsovoulos G."/>
            <person name="Danchin GJ E."/>
        </authorList>
    </citation>
    <scope>NUCLEOTIDE SEQUENCE [LARGE SCALE GENOMIC DNA]</scope>
</reference>
<name>A0A6V7U043_MELEN</name>
<dbReference type="OrthoDB" id="5772860at2759"/>
<proteinExistence type="predicted"/>
<sequence length="136" mass="15839">MTLITIFVCLLILKSFDLIKAENVYCTYYSSVTCETHIPIPTFTEENGIDTKLPRGWYRIGTLTIRQDHAWFNLYRRRATGLGYWDFYTQIPERSCVGHFGLHAGENIAGSVTVKDKRCFDRLVMQIERKSTTEKF</sequence>
<gene>
    <name evidence="2" type="ORF">MENT_LOCUS5462</name>
</gene>
<dbReference type="AlphaFoldDB" id="A0A6V7U043"/>